<gene>
    <name evidence="1" type="ORF">EKO27_g12005</name>
</gene>
<dbReference type="AlphaFoldDB" id="A0A439CLS4"/>
<dbReference type="STRING" id="363999.A0A439CLS4"/>
<dbReference type="PANTHER" id="PTHR40129:SF2">
    <property type="entry name" value="KETOPANTOATE REDUCTASE N-TERMINAL DOMAIN-CONTAINING PROTEIN"/>
    <property type="match status" value="1"/>
</dbReference>
<sequence>RQPRNWVHRVVASKDDLRAKGALHVVHGEDVARAVVALHRKFTPSKRWILCDMHVYDWWDLVQDWALQSLKAAPETVSEAEMARQSDLLAWVGELMVEGDVRALPRDTSSVGRRLDGRGFWAFMGIWPTQGRIR</sequence>
<organism evidence="1 2">
    <name type="scientific">Xylaria grammica</name>
    <dbReference type="NCBI Taxonomy" id="363999"/>
    <lineage>
        <taxon>Eukaryota</taxon>
        <taxon>Fungi</taxon>
        <taxon>Dikarya</taxon>
        <taxon>Ascomycota</taxon>
        <taxon>Pezizomycotina</taxon>
        <taxon>Sordariomycetes</taxon>
        <taxon>Xylariomycetidae</taxon>
        <taxon>Xylariales</taxon>
        <taxon>Xylariaceae</taxon>
        <taxon>Xylaria</taxon>
    </lineage>
</organism>
<dbReference type="Proteomes" id="UP000286045">
    <property type="component" value="Unassembled WGS sequence"/>
</dbReference>
<dbReference type="EMBL" id="RYZI01000944">
    <property type="protein sequence ID" value="RWA03102.1"/>
    <property type="molecule type" value="Genomic_DNA"/>
</dbReference>
<name>A0A439CLS4_9PEZI</name>
<keyword evidence="2" id="KW-1185">Reference proteome</keyword>
<comment type="caution">
    <text evidence="1">The sequence shown here is derived from an EMBL/GenBank/DDBJ whole genome shotgun (WGS) entry which is preliminary data.</text>
</comment>
<evidence type="ECO:0000313" key="1">
    <source>
        <dbReference type="EMBL" id="RWA03102.1"/>
    </source>
</evidence>
<evidence type="ECO:0000313" key="2">
    <source>
        <dbReference type="Proteomes" id="UP000286045"/>
    </source>
</evidence>
<dbReference type="PANTHER" id="PTHR40129">
    <property type="entry name" value="KETOPANTOATE REDUCTASE N-TERMINAL DOMAIN-CONTAINING PROTEIN"/>
    <property type="match status" value="1"/>
</dbReference>
<accession>A0A439CLS4</accession>
<feature type="non-terminal residue" evidence="1">
    <location>
        <position position="1"/>
    </location>
</feature>
<protein>
    <submittedName>
        <fullName evidence="1">Uncharacterized protein</fullName>
    </submittedName>
</protein>
<proteinExistence type="predicted"/>
<reference evidence="1 2" key="1">
    <citation type="submission" date="2018-12" db="EMBL/GenBank/DDBJ databases">
        <title>Draft genome sequence of Xylaria grammica IHI A82.</title>
        <authorList>
            <person name="Buettner E."/>
            <person name="Kellner H."/>
        </authorList>
    </citation>
    <scope>NUCLEOTIDE SEQUENCE [LARGE SCALE GENOMIC DNA]</scope>
    <source>
        <strain evidence="1 2">IHI A82</strain>
    </source>
</reference>